<dbReference type="SMART" id="SM00345">
    <property type="entry name" value="HTH_GNTR"/>
    <property type="match status" value="1"/>
</dbReference>
<comment type="similarity">
    <text evidence="1">In the C-terminal section; belongs to the class-I pyridoxal-phosphate-dependent aminotransferase family.</text>
</comment>
<keyword evidence="2" id="KW-0663">Pyridoxal phosphate</keyword>
<dbReference type="EMBL" id="LT575490">
    <property type="protein sequence ID" value="SAY42776.1"/>
    <property type="molecule type" value="Genomic_DNA"/>
</dbReference>
<dbReference type="InterPro" id="IPR015421">
    <property type="entry name" value="PyrdxlP-dep_Trfase_major"/>
</dbReference>
<sequence length="506" mass="55942">MENCINEPYAIEEAIAAAFSPGLQQGLTRRSALHQALLQLIAAGELPWRTKLPPSRALAARLAVARDTVEQTYARLEAEGFISRTVGRGSFVRYRCDTLLGRELLETATGQEAQLAERELSDRGRALLAVSHTPHTSRQASLTPSLADLRAFPIDQWLQREKQALRQHGERLLGYADPQGLPELRAEIAHYLQRERGVKATAEQVIVVTSSQQALALCTQVLFDPGDAVFVEEPGYQGAKKLVQSAGLQARPIGIDEQGLDVGQLMQASGSGRGVYITPSHHYPLGYSLSLERRLALLQWAQRRRAWIIEDDYDAEFNYDRQTKAALQGLDSGGRTLYIGTFSKTLFPGLRIGFMIAPPQLVRPLVAARQFQDGYTSALTQMTLFHFLREGGYAEHLRNMHMLYKARLDVLYDAVHRHLAAWTRPALPQGGLQLVCPLADAATERRLVAAAAEWGIRLYGLADFYTGTPQRGALVLGFSAYTPDEIVRFITTLAQVFNALPVASDG</sequence>
<dbReference type="InterPro" id="IPR036390">
    <property type="entry name" value="WH_DNA-bd_sf"/>
</dbReference>
<dbReference type="InterPro" id="IPR000524">
    <property type="entry name" value="Tscrpt_reg_HTH_GntR"/>
</dbReference>
<dbReference type="PANTHER" id="PTHR46577">
    <property type="entry name" value="HTH-TYPE TRANSCRIPTIONAL REGULATORY PROTEIN GABR"/>
    <property type="match status" value="1"/>
</dbReference>
<dbReference type="InterPro" id="IPR051446">
    <property type="entry name" value="HTH_trans_reg/aminotransferase"/>
</dbReference>
<evidence type="ECO:0000256" key="2">
    <source>
        <dbReference type="ARBA" id="ARBA00022898"/>
    </source>
</evidence>
<dbReference type="AlphaFoldDB" id="A0A1C3HCM5"/>
<keyword evidence="4" id="KW-0238">DNA-binding</keyword>
<name>A0A1C3HCM5_SERMA</name>
<evidence type="ECO:0000256" key="3">
    <source>
        <dbReference type="ARBA" id="ARBA00023015"/>
    </source>
</evidence>
<dbReference type="GO" id="GO:0003700">
    <property type="term" value="F:DNA-binding transcription factor activity"/>
    <property type="evidence" value="ECO:0007669"/>
    <property type="project" value="InterPro"/>
</dbReference>
<dbReference type="InterPro" id="IPR015424">
    <property type="entry name" value="PyrdxlP-dep_Trfase"/>
</dbReference>
<reference evidence="7" key="1">
    <citation type="submission" date="2016-05" db="EMBL/GenBank/DDBJ databases">
        <authorList>
            <person name="Cock P.J.A."/>
            <person name="Cock P.J.A."/>
        </authorList>
    </citation>
    <scope>NUCLEOTIDE SEQUENCE</scope>
    <source>
        <strain evidence="7">PWN146_assembly</strain>
    </source>
</reference>
<dbReference type="Gene3D" id="3.40.640.10">
    <property type="entry name" value="Type I PLP-dependent aspartate aminotransferase-like (Major domain)"/>
    <property type="match status" value="1"/>
</dbReference>
<dbReference type="GO" id="GO:0003677">
    <property type="term" value="F:DNA binding"/>
    <property type="evidence" value="ECO:0007669"/>
    <property type="project" value="UniProtKB-KW"/>
</dbReference>
<evidence type="ECO:0000256" key="4">
    <source>
        <dbReference type="ARBA" id="ARBA00023125"/>
    </source>
</evidence>
<gene>
    <name evidence="7" type="primary">gabR_1</name>
    <name evidence="7" type="ORF">PWN146_01462</name>
</gene>
<dbReference type="SUPFAM" id="SSF46785">
    <property type="entry name" value="Winged helix' DNA-binding domain"/>
    <property type="match status" value="1"/>
</dbReference>
<evidence type="ECO:0000256" key="5">
    <source>
        <dbReference type="ARBA" id="ARBA00023163"/>
    </source>
</evidence>
<dbReference type="CDD" id="cd00609">
    <property type="entry name" value="AAT_like"/>
    <property type="match status" value="1"/>
</dbReference>
<proteinExistence type="inferred from homology"/>
<protein>
    <submittedName>
        <fullName evidence="7">HTH-type transcriptional regulatory protein GabR</fullName>
    </submittedName>
</protein>
<dbReference type="PRINTS" id="PR00035">
    <property type="entry name" value="HTHGNTR"/>
</dbReference>
<dbReference type="PANTHER" id="PTHR46577:SF1">
    <property type="entry name" value="HTH-TYPE TRANSCRIPTIONAL REGULATORY PROTEIN GABR"/>
    <property type="match status" value="1"/>
</dbReference>
<dbReference type="InterPro" id="IPR004839">
    <property type="entry name" value="Aminotransferase_I/II_large"/>
</dbReference>
<evidence type="ECO:0000259" key="6">
    <source>
        <dbReference type="PROSITE" id="PS50949"/>
    </source>
</evidence>
<feature type="domain" description="HTH gntR-type" evidence="6">
    <location>
        <begin position="27"/>
        <end position="95"/>
    </location>
</feature>
<keyword evidence="3" id="KW-0805">Transcription regulation</keyword>
<dbReference type="Gene3D" id="1.10.10.10">
    <property type="entry name" value="Winged helix-like DNA-binding domain superfamily/Winged helix DNA-binding domain"/>
    <property type="match status" value="1"/>
</dbReference>
<dbReference type="Pfam" id="PF00392">
    <property type="entry name" value="GntR"/>
    <property type="match status" value="1"/>
</dbReference>
<organism evidence="7">
    <name type="scientific">Serratia marcescens</name>
    <dbReference type="NCBI Taxonomy" id="615"/>
    <lineage>
        <taxon>Bacteria</taxon>
        <taxon>Pseudomonadati</taxon>
        <taxon>Pseudomonadota</taxon>
        <taxon>Gammaproteobacteria</taxon>
        <taxon>Enterobacterales</taxon>
        <taxon>Yersiniaceae</taxon>
        <taxon>Serratia</taxon>
    </lineage>
</organism>
<dbReference type="InterPro" id="IPR036388">
    <property type="entry name" value="WH-like_DNA-bd_sf"/>
</dbReference>
<dbReference type="Pfam" id="PF00155">
    <property type="entry name" value="Aminotran_1_2"/>
    <property type="match status" value="1"/>
</dbReference>
<evidence type="ECO:0000313" key="7">
    <source>
        <dbReference type="EMBL" id="SAY42776.1"/>
    </source>
</evidence>
<keyword evidence="5" id="KW-0804">Transcription</keyword>
<dbReference type="GO" id="GO:0030170">
    <property type="term" value="F:pyridoxal phosphate binding"/>
    <property type="evidence" value="ECO:0007669"/>
    <property type="project" value="InterPro"/>
</dbReference>
<dbReference type="PROSITE" id="PS50949">
    <property type="entry name" value="HTH_GNTR"/>
    <property type="match status" value="1"/>
</dbReference>
<accession>A0A1C3HCM5</accession>
<dbReference type="SUPFAM" id="SSF53383">
    <property type="entry name" value="PLP-dependent transferases"/>
    <property type="match status" value="1"/>
</dbReference>
<evidence type="ECO:0000256" key="1">
    <source>
        <dbReference type="ARBA" id="ARBA00005384"/>
    </source>
</evidence>